<accession>A0A6G1EKJ3</accession>
<keyword evidence="3" id="KW-1185">Reference proteome</keyword>
<evidence type="ECO:0000313" key="2">
    <source>
        <dbReference type="EMBL" id="KAF0924932.1"/>
    </source>
</evidence>
<dbReference type="EMBL" id="SPHZ02000003">
    <property type="protein sequence ID" value="KAF0924932.1"/>
    <property type="molecule type" value="Genomic_DNA"/>
</dbReference>
<feature type="compositionally biased region" description="Low complexity" evidence="1">
    <location>
        <begin position="83"/>
        <end position="109"/>
    </location>
</feature>
<evidence type="ECO:0000313" key="3">
    <source>
        <dbReference type="Proteomes" id="UP000479710"/>
    </source>
</evidence>
<reference evidence="2 3" key="1">
    <citation type="submission" date="2019-11" db="EMBL/GenBank/DDBJ databases">
        <title>Whole genome sequence of Oryza granulata.</title>
        <authorList>
            <person name="Li W."/>
        </authorList>
    </citation>
    <scope>NUCLEOTIDE SEQUENCE [LARGE SCALE GENOMIC DNA]</scope>
    <source>
        <strain evidence="3">cv. Menghai</strain>
        <tissue evidence="2">Leaf</tissue>
    </source>
</reference>
<gene>
    <name evidence="2" type="ORF">E2562_015003</name>
</gene>
<comment type="caution">
    <text evidence="2">The sequence shown here is derived from an EMBL/GenBank/DDBJ whole genome shotgun (WGS) entry which is preliminary data.</text>
</comment>
<sequence length="411" mass="44047">MVPARSLHLVRRNDAAHGTTAAAIRCDVVVTAPPPEQEPEPTRYMAQEPINQQHHEPPKPPPQDTEDRRIQDDHRREQPPPATQTQRLQLQLGGDQQEAGTSGSSSGGSSNNGGGGGRGRNGTGDWLRLGLGPASPGASGSDLDLFPSSDNRATAATAPPRHQDVLVLPGMPPGVFLRPAMPGIPQASIPPHMPRAAPPWLPPWSPGSAAAAAPAHAPPLLPFAHRAFYGAPPNNSASSGFDTIRVVLPPSAVAAAASIWFVLQAAPHQGREPFLPQIPRSYLRIKDGRVTVRLLTKYLVNKLGLEDESEVWLGHLSCGGRRKVVKCHHCKPPEESGISISHHLDLSASIFCTCMGTNFIEHLDTAAAVVYCTADFAIYVFVVAEKEKSITSLSNSHQKQFHASFIFYLGL</sequence>
<feature type="region of interest" description="Disordered" evidence="1">
    <location>
        <begin position="32"/>
        <end position="159"/>
    </location>
</feature>
<name>A0A6G1EKJ3_9ORYZ</name>
<proteinExistence type="predicted"/>
<dbReference type="Proteomes" id="UP000479710">
    <property type="component" value="Unassembled WGS sequence"/>
</dbReference>
<protein>
    <submittedName>
        <fullName evidence="2">Uncharacterized protein</fullName>
    </submittedName>
</protein>
<dbReference type="PANTHER" id="PTHR47290:SF4">
    <property type="entry name" value="RING FINGER PROTEIN"/>
    <property type="match status" value="1"/>
</dbReference>
<dbReference type="AlphaFoldDB" id="A0A6G1EKJ3"/>
<feature type="compositionally biased region" description="Basic and acidic residues" evidence="1">
    <location>
        <begin position="65"/>
        <end position="78"/>
    </location>
</feature>
<organism evidence="2 3">
    <name type="scientific">Oryza meyeriana var. granulata</name>
    <dbReference type="NCBI Taxonomy" id="110450"/>
    <lineage>
        <taxon>Eukaryota</taxon>
        <taxon>Viridiplantae</taxon>
        <taxon>Streptophyta</taxon>
        <taxon>Embryophyta</taxon>
        <taxon>Tracheophyta</taxon>
        <taxon>Spermatophyta</taxon>
        <taxon>Magnoliopsida</taxon>
        <taxon>Liliopsida</taxon>
        <taxon>Poales</taxon>
        <taxon>Poaceae</taxon>
        <taxon>BOP clade</taxon>
        <taxon>Oryzoideae</taxon>
        <taxon>Oryzeae</taxon>
        <taxon>Oryzinae</taxon>
        <taxon>Oryza</taxon>
        <taxon>Oryza meyeriana</taxon>
    </lineage>
</organism>
<dbReference type="InterPro" id="IPR044171">
    <property type="entry name" value="LAX2-like"/>
</dbReference>
<feature type="compositionally biased region" description="Low complexity" evidence="1">
    <location>
        <begin position="129"/>
        <end position="141"/>
    </location>
</feature>
<dbReference type="PANTHER" id="PTHR47290">
    <property type="entry name" value="RING FINGER PROTEIN"/>
    <property type="match status" value="1"/>
</dbReference>
<evidence type="ECO:0000256" key="1">
    <source>
        <dbReference type="SAM" id="MobiDB-lite"/>
    </source>
</evidence>
<dbReference type="OrthoDB" id="1932457at2759"/>
<feature type="compositionally biased region" description="Gly residues" evidence="1">
    <location>
        <begin position="110"/>
        <end position="122"/>
    </location>
</feature>